<feature type="region of interest" description="Disordered" evidence="1">
    <location>
        <begin position="248"/>
        <end position="345"/>
    </location>
</feature>
<organism evidence="2">
    <name type="scientific">Proboscia inermis</name>
    <dbReference type="NCBI Taxonomy" id="420281"/>
    <lineage>
        <taxon>Eukaryota</taxon>
        <taxon>Sar</taxon>
        <taxon>Stramenopiles</taxon>
        <taxon>Ochrophyta</taxon>
        <taxon>Bacillariophyta</taxon>
        <taxon>Coscinodiscophyceae</taxon>
        <taxon>Rhizosoleniophycidae</taxon>
        <taxon>Rhizosoleniales</taxon>
        <taxon>Rhizosoleniaceae</taxon>
        <taxon>Proboscia</taxon>
    </lineage>
</organism>
<sequence length="390" mass="43042">MSNERQESSIQDDNTVISSLSHDEDSLVGLEVEQTSFYDPLQQLVDEVMLPLVPGSPSCGTTPIFLLKTQRNDPQNPVRLPLAIKKSVSHPPPRLHSRSKSSSSIMQKSKLALNDGPLNLERSKSHDSNRKQNRRSISSRCINSILDVNNANLLRSPGASYDMSDTPMMHSPISMGSSVNNSIMSAYSLESARNTSLDSICIHTRHPLDILAVSAMSHHRPDLLIHHLSSEDCRRSYRHDCSIHRVNSEDSRRSGSVFSSPRREYLEHSSGLGGKNISSQSIASMDRDDRSHDTNFGKFSPCTSERKSLEDSISATSFTESTQRTRLLKHSSKGQATMSEQKNVSGKLSPIPLVQRIVSNGSVATSGSRKSRRHANGKKVIFIRAKGCLA</sequence>
<name>A0A7S0GGH1_9STRA</name>
<evidence type="ECO:0000256" key="1">
    <source>
        <dbReference type="SAM" id="MobiDB-lite"/>
    </source>
</evidence>
<dbReference type="EMBL" id="HBEL01040578">
    <property type="protein sequence ID" value="CAD8422729.1"/>
    <property type="molecule type" value="Transcribed_RNA"/>
</dbReference>
<evidence type="ECO:0000313" key="2">
    <source>
        <dbReference type="EMBL" id="CAD8422729.1"/>
    </source>
</evidence>
<feature type="compositionally biased region" description="Polar residues" evidence="1">
    <location>
        <begin position="311"/>
        <end position="325"/>
    </location>
</feature>
<feature type="compositionally biased region" description="Basic and acidic residues" evidence="1">
    <location>
        <begin position="285"/>
        <end position="295"/>
    </location>
</feature>
<feature type="region of interest" description="Disordered" evidence="1">
    <location>
        <begin position="84"/>
        <end position="136"/>
    </location>
</feature>
<feature type="compositionally biased region" description="Polar residues" evidence="1">
    <location>
        <begin position="333"/>
        <end position="345"/>
    </location>
</feature>
<gene>
    <name evidence="2" type="ORF">PINE0816_LOCUS18886</name>
</gene>
<feature type="compositionally biased region" description="Basic and acidic residues" evidence="1">
    <location>
        <begin position="121"/>
        <end position="130"/>
    </location>
</feature>
<reference evidence="2" key="1">
    <citation type="submission" date="2021-01" db="EMBL/GenBank/DDBJ databases">
        <authorList>
            <person name="Corre E."/>
            <person name="Pelletier E."/>
            <person name="Niang G."/>
            <person name="Scheremetjew M."/>
            <person name="Finn R."/>
            <person name="Kale V."/>
            <person name="Holt S."/>
            <person name="Cochrane G."/>
            <person name="Meng A."/>
            <person name="Brown T."/>
            <person name="Cohen L."/>
        </authorList>
    </citation>
    <scope>NUCLEOTIDE SEQUENCE</scope>
    <source>
        <strain evidence="2">CCAP1064/1</strain>
    </source>
</reference>
<accession>A0A7S0GGH1</accession>
<proteinExistence type="predicted"/>
<protein>
    <submittedName>
        <fullName evidence="2">Uncharacterized protein</fullName>
    </submittedName>
</protein>
<dbReference type="AlphaFoldDB" id="A0A7S0GGH1"/>